<sequence>MELTAEHPQASLNELWRHFHQIERPTRPTADDAVAVLAEAGLGVHQDRWTSPSFNVAHDRQATVSFAWQRTAGEGGDAMSDSLPERPDLDQLRRQAKELRDAVRRGDAAALERVARHHPCWDRHMVSLAASQLVVARELGFASWPSSPRPSTPPPLPAVRCRPSCRRRWRVYQVFIVDIGAYPDRRSALERVRTAPTLR</sequence>
<protein>
    <submittedName>
        <fullName evidence="1">Uncharacterized protein</fullName>
    </submittedName>
</protein>
<name>A0A2W6AMD4_9BACT</name>
<evidence type="ECO:0000313" key="2">
    <source>
        <dbReference type="Proteomes" id="UP000248724"/>
    </source>
</evidence>
<proteinExistence type="predicted"/>
<accession>A0A2W6AMD4</accession>
<gene>
    <name evidence="1" type="ORF">DLM65_11915</name>
</gene>
<evidence type="ECO:0000313" key="1">
    <source>
        <dbReference type="EMBL" id="PZR78871.1"/>
    </source>
</evidence>
<organism evidence="1 2">
    <name type="scientific">Candidatus Aeolococcus gillhamiae</name>
    <dbReference type="NCBI Taxonomy" id="3127015"/>
    <lineage>
        <taxon>Bacteria</taxon>
        <taxon>Bacillati</taxon>
        <taxon>Candidatus Dormiibacterota</taxon>
        <taxon>Candidatus Dormibacteria</taxon>
        <taxon>Candidatus Aeolococcales</taxon>
        <taxon>Candidatus Aeolococcaceae</taxon>
        <taxon>Candidatus Aeolococcus</taxon>
    </lineage>
</organism>
<dbReference type="AlphaFoldDB" id="A0A2W6AMD4"/>
<dbReference type="EMBL" id="QHBU01000237">
    <property type="protein sequence ID" value="PZR78871.1"/>
    <property type="molecule type" value="Genomic_DNA"/>
</dbReference>
<reference evidence="1 2" key="1">
    <citation type="journal article" date="2017" name="Nature">
        <title>Atmospheric trace gases support primary production in Antarctic desert surface soil.</title>
        <authorList>
            <person name="Ji M."/>
            <person name="Greening C."/>
            <person name="Vanwonterghem I."/>
            <person name="Carere C.R."/>
            <person name="Bay S.K."/>
            <person name="Steen J.A."/>
            <person name="Montgomery K."/>
            <person name="Lines T."/>
            <person name="Beardall J."/>
            <person name="van Dorst J."/>
            <person name="Snape I."/>
            <person name="Stott M.B."/>
            <person name="Hugenholtz P."/>
            <person name="Ferrari B.C."/>
        </authorList>
    </citation>
    <scope>NUCLEOTIDE SEQUENCE [LARGE SCALE GENOMIC DNA]</scope>
    <source>
        <strain evidence="1">RRmetagenome_bin12</strain>
    </source>
</reference>
<comment type="caution">
    <text evidence="1">The sequence shown here is derived from an EMBL/GenBank/DDBJ whole genome shotgun (WGS) entry which is preliminary data.</text>
</comment>
<dbReference type="Proteomes" id="UP000248724">
    <property type="component" value="Unassembled WGS sequence"/>
</dbReference>